<feature type="region of interest" description="Disordered" evidence="1">
    <location>
        <begin position="64"/>
        <end position="95"/>
    </location>
</feature>
<feature type="compositionally biased region" description="Polar residues" evidence="1">
    <location>
        <begin position="64"/>
        <end position="79"/>
    </location>
</feature>
<dbReference type="EMBL" id="RQTK01000470">
    <property type="protein sequence ID" value="RUS79110.1"/>
    <property type="molecule type" value="Genomic_DNA"/>
</dbReference>
<reference evidence="2 3" key="1">
    <citation type="submission" date="2019-01" db="EMBL/GenBank/DDBJ databases">
        <title>A draft genome assembly of the solar-powered sea slug Elysia chlorotica.</title>
        <authorList>
            <person name="Cai H."/>
            <person name="Li Q."/>
            <person name="Fang X."/>
            <person name="Li J."/>
            <person name="Curtis N.E."/>
            <person name="Altenburger A."/>
            <person name="Shibata T."/>
            <person name="Feng M."/>
            <person name="Maeda T."/>
            <person name="Schwartz J.A."/>
            <person name="Shigenobu S."/>
            <person name="Lundholm N."/>
            <person name="Nishiyama T."/>
            <person name="Yang H."/>
            <person name="Hasebe M."/>
            <person name="Li S."/>
            <person name="Pierce S.K."/>
            <person name="Wang J."/>
        </authorList>
    </citation>
    <scope>NUCLEOTIDE SEQUENCE [LARGE SCALE GENOMIC DNA]</scope>
    <source>
        <strain evidence="2">EC2010</strain>
        <tissue evidence="2">Whole organism of an adult</tissue>
    </source>
</reference>
<feature type="non-terminal residue" evidence="2">
    <location>
        <position position="403"/>
    </location>
</feature>
<dbReference type="OrthoDB" id="6159667at2759"/>
<organism evidence="2 3">
    <name type="scientific">Elysia chlorotica</name>
    <name type="common">Eastern emerald elysia</name>
    <name type="synonym">Sea slug</name>
    <dbReference type="NCBI Taxonomy" id="188477"/>
    <lineage>
        <taxon>Eukaryota</taxon>
        <taxon>Metazoa</taxon>
        <taxon>Spiralia</taxon>
        <taxon>Lophotrochozoa</taxon>
        <taxon>Mollusca</taxon>
        <taxon>Gastropoda</taxon>
        <taxon>Heterobranchia</taxon>
        <taxon>Euthyneura</taxon>
        <taxon>Panpulmonata</taxon>
        <taxon>Sacoglossa</taxon>
        <taxon>Placobranchoidea</taxon>
        <taxon>Plakobranchidae</taxon>
        <taxon>Elysia</taxon>
    </lineage>
</organism>
<comment type="caution">
    <text evidence="2">The sequence shown here is derived from an EMBL/GenBank/DDBJ whole genome shotgun (WGS) entry which is preliminary data.</text>
</comment>
<accession>A0A433TC72</accession>
<feature type="compositionally biased region" description="Polar residues" evidence="1">
    <location>
        <begin position="23"/>
        <end position="37"/>
    </location>
</feature>
<evidence type="ECO:0000256" key="1">
    <source>
        <dbReference type="SAM" id="MobiDB-lite"/>
    </source>
</evidence>
<evidence type="ECO:0000313" key="2">
    <source>
        <dbReference type="EMBL" id="RUS79110.1"/>
    </source>
</evidence>
<feature type="region of interest" description="Disordered" evidence="1">
    <location>
        <begin position="1"/>
        <end position="43"/>
    </location>
</feature>
<feature type="compositionally biased region" description="Polar residues" evidence="1">
    <location>
        <begin position="1"/>
        <end position="10"/>
    </location>
</feature>
<dbReference type="Proteomes" id="UP000271974">
    <property type="component" value="Unassembled WGS sequence"/>
</dbReference>
<feature type="compositionally biased region" description="Low complexity" evidence="1">
    <location>
        <begin position="11"/>
        <end position="22"/>
    </location>
</feature>
<feature type="non-terminal residue" evidence="2">
    <location>
        <position position="1"/>
    </location>
</feature>
<keyword evidence="3" id="KW-1185">Reference proteome</keyword>
<dbReference type="AlphaFoldDB" id="A0A433TC72"/>
<feature type="region of interest" description="Disordered" evidence="1">
    <location>
        <begin position="341"/>
        <end position="403"/>
    </location>
</feature>
<protein>
    <submittedName>
        <fullName evidence="2">Uncharacterized protein</fullName>
    </submittedName>
</protein>
<evidence type="ECO:0000313" key="3">
    <source>
        <dbReference type="Proteomes" id="UP000271974"/>
    </source>
</evidence>
<name>A0A433TC72_ELYCH</name>
<sequence length="403" mass="43406">HNTHSQTGKQASAARPSRGSGAVTNQGGQKEAQTACKSDTDPALDDSFNTKLDSLCSSLSKFSIESPTTTHSSDLASRQTDLDSPFNEGSSLTSMSLPRSEMAVVEPSLLLFVGKFYSQFLSSLSTQRQRQRFGQDGYWGGSELEDGVETIDGDTPTLLLHQGRDGETILADVFLPSCLDGRNGSSVLDLALPIIPQEAHQDAIRGVWINFVAAFPKTSDVRELCYIDEPLVVKTTVVGVSGDTDKCWTCGEGCESYKDVQQLFLKCKEEDFALTQSSTVAMRVVRASSLPARDLYICGAVPTKVDADVYHTLTSGTRDLIRDADSGLHLTHTWMAQMESRGADGIESLPSPSRILRSSRRAPPPISPLVKSETPSSSRNLGRTGAGQGTPGRKVDTLSAKQL</sequence>
<proteinExistence type="predicted"/>
<gene>
    <name evidence="2" type="ORF">EGW08_013120</name>
</gene>